<evidence type="ECO:0000313" key="7">
    <source>
        <dbReference type="Proteomes" id="UP000077255"/>
    </source>
</evidence>
<feature type="transmembrane region" description="Helical" evidence="5">
    <location>
        <begin position="6"/>
        <end position="24"/>
    </location>
</feature>
<evidence type="ECO:0000256" key="4">
    <source>
        <dbReference type="ARBA" id="ARBA00023136"/>
    </source>
</evidence>
<feature type="transmembrane region" description="Helical" evidence="5">
    <location>
        <begin position="45"/>
        <end position="61"/>
    </location>
</feature>
<dbReference type="EMBL" id="CP014841">
    <property type="protein sequence ID" value="AND70106.1"/>
    <property type="molecule type" value="Genomic_DNA"/>
</dbReference>
<reference evidence="6 7" key="1">
    <citation type="submission" date="2016-02" db="EMBL/GenBank/DDBJ databases">
        <title>Complete genome sequencing and analysis of ATSB10, Dyella thiooxydans isolated from rhizosphere soil of sunflower (Helianthus annuus L.).</title>
        <authorList>
            <person name="Lee Y."/>
            <person name="Hwangbo K."/>
            <person name="Chung H."/>
            <person name="Yoo J."/>
            <person name="Kim K.Y."/>
            <person name="Sa T.M."/>
            <person name="Um Y."/>
            <person name="Madhaiyan M."/>
        </authorList>
    </citation>
    <scope>NUCLEOTIDE SEQUENCE [LARGE SCALE GENOMIC DNA]</scope>
    <source>
        <strain evidence="6 7">ATSB10</strain>
    </source>
</reference>
<dbReference type="InterPro" id="IPR052527">
    <property type="entry name" value="Metal_cation-efflux_comp"/>
</dbReference>
<dbReference type="PANTHER" id="PTHR43847">
    <property type="entry name" value="BLL3993 PROTEIN"/>
    <property type="match status" value="1"/>
</dbReference>
<protein>
    <recommendedName>
        <fullName evidence="8">Isoprenylcysteine carboxyl methyltransferase</fullName>
    </recommendedName>
</protein>
<dbReference type="InterPro" id="IPR007318">
    <property type="entry name" value="Phopholipid_MeTrfase"/>
</dbReference>
<dbReference type="STRING" id="445710.ATSB10_26520"/>
<name>A0A160N2H2_9GAMM</name>
<dbReference type="AlphaFoldDB" id="A0A160N2H2"/>
<dbReference type="Gene3D" id="1.20.120.1630">
    <property type="match status" value="1"/>
</dbReference>
<organism evidence="6 7">
    <name type="scientific">Dyella thiooxydans</name>
    <dbReference type="NCBI Taxonomy" id="445710"/>
    <lineage>
        <taxon>Bacteria</taxon>
        <taxon>Pseudomonadati</taxon>
        <taxon>Pseudomonadota</taxon>
        <taxon>Gammaproteobacteria</taxon>
        <taxon>Lysobacterales</taxon>
        <taxon>Rhodanobacteraceae</taxon>
        <taxon>Dyella</taxon>
    </lineage>
</organism>
<keyword evidence="4 5" id="KW-0472">Membrane</keyword>
<evidence type="ECO:0008006" key="8">
    <source>
        <dbReference type="Google" id="ProtNLM"/>
    </source>
</evidence>
<gene>
    <name evidence="6" type="ORF">ATSB10_26520</name>
</gene>
<evidence type="ECO:0000256" key="1">
    <source>
        <dbReference type="ARBA" id="ARBA00004127"/>
    </source>
</evidence>
<keyword evidence="7" id="KW-1185">Reference proteome</keyword>
<dbReference type="Proteomes" id="UP000077255">
    <property type="component" value="Chromosome"/>
</dbReference>
<sequence length="194" mass="22186">MTMHLPLGDIIKAGWLVFLLYWAIRARDAKAAVRSEPFVLRLLKHWLPLMVGTVLVLPWRGGEGSLLRLRFVPPEAALSILGALLVWAGVLFAIWARNILGRNWSAVVQVKQDHELVERGPYRWVRHPIYTGLLLAFFGTALAQGEWRGLLGTAIVGVSFWFKLRLEERWMREQFGERYAAYMQRTKALVPGLL</sequence>
<accession>A0A160N2H2</accession>
<dbReference type="PANTHER" id="PTHR43847:SF1">
    <property type="entry name" value="BLL3993 PROTEIN"/>
    <property type="match status" value="1"/>
</dbReference>
<keyword evidence="3 5" id="KW-1133">Transmembrane helix</keyword>
<dbReference type="Pfam" id="PF04191">
    <property type="entry name" value="PEMT"/>
    <property type="match status" value="1"/>
</dbReference>
<comment type="subcellular location">
    <subcellularLocation>
        <location evidence="1">Endomembrane system</location>
        <topology evidence="1">Multi-pass membrane protein</topology>
    </subcellularLocation>
</comment>
<dbReference type="PATRIC" id="fig|445710.3.peg.2644"/>
<evidence type="ECO:0000313" key="6">
    <source>
        <dbReference type="EMBL" id="AND70106.1"/>
    </source>
</evidence>
<dbReference type="KEGG" id="dtx:ATSB10_26520"/>
<evidence type="ECO:0000256" key="2">
    <source>
        <dbReference type="ARBA" id="ARBA00022692"/>
    </source>
</evidence>
<proteinExistence type="predicted"/>
<feature type="transmembrane region" description="Helical" evidence="5">
    <location>
        <begin position="76"/>
        <end position="96"/>
    </location>
</feature>
<dbReference type="GO" id="GO:0012505">
    <property type="term" value="C:endomembrane system"/>
    <property type="evidence" value="ECO:0007669"/>
    <property type="project" value="UniProtKB-SubCell"/>
</dbReference>
<evidence type="ECO:0000256" key="5">
    <source>
        <dbReference type="SAM" id="Phobius"/>
    </source>
</evidence>
<keyword evidence="2 5" id="KW-0812">Transmembrane</keyword>
<evidence type="ECO:0000256" key="3">
    <source>
        <dbReference type="ARBA" id="ARBA00022989"/>
    </source>
</evidence>